<reference evidence="1 2" key="1">
    <citation type="submission" date="2024-11" db="EMBL/GenBank/DDBJ databases">
        <title>Identification and Characterization of a Novel Fosfomycin Bacillithiol Transferase FosB8 in Paenibacillus illinoisensis.</title>
        <authorList>
            <person name="Lu W."/>
        </authorList>
    </citation>
    <scope>NUCLEOTIDE SEQUENCE [LARGE SCALE GENOMIC DNA]</scope>
    <source>
        <strain evidence="1 2">WP77</strain>
    </source>
</reference>
<keyword evidence="2" id="KW-1185">Reference proteome</keyword>
<dbReference type="Proteomes" id="UP001618531">
    <property type="component" value="Unassembled WGS sequence"/>
</dbReference>
<comment type="caution">
    <text evidence="1">The sequence shown here is derived from an EMBL/GenBank/DDBJ whole genome shotgun (WGS) entry which is preliminary data.</text>
</comment>
<evidence type="ECO:0000313" key="1">
    <source>
        <dbReference type="EMBL" id="MFK0522187.1"/>
    </source>
</evidence>
<gene>
    <name evidence="1" type="ORF">ACINKY_08230</name>
</gene>
<dbReference type="EMBL" id="JBIYSL010000002">
    <property type="protein sequence ID" value="MFK0522187.1"/>
    <property type="molecule type" value="Genomic_DNA"/>
</dbReference>
<protein>
    <submittedName>
        <fullName evidence="1">Uncharacterized protein</fullName>
    </submittedName>
</protein>
<accession>A0ABW8HRQ9</accession>
<evidence type="ECO:0000313" key="2">
    <source>
        <dbReference type="Proteomes" id="UP001618531"/>
    </source>
</evidence>
<name>A0ABW8HRQ9_9BACL</name>
<proteinExistence type="predicted"/>
<sequence>MNIKDDQFAGQVEIWIDQEELNRFIEGLLKAENGEVEHISLRAISEEELEVTFMDQRMGRYEIAYSIKNRRYSRNRLIETTLK</sequence>
<organism evidence="1 2">
    <name type="scientific">Paenibacillus illinoisensis</name>
    <dbReference type="NCBI Taxonomy" id="59845"/>
    <lineage>
        <taxon>Bacteria</taxon>
        <taxon>Bacillati</taxon>
        <taxon>Bacillota</taxon>
        <taxon>Bacilli</taxon>
        <taxon>Bacillales</taxon>
        <taxon>Paenibacillaceae</taxon>
        <taxon>Paenibacillus</taxon>
    </lineage>
</organism>